<protein>
    <submittedName>
        <fullName evidence="5">Three finger toxin 1</fullName>
    </submittedName>
</protein>
<accession>A0A193CHM4</accession>
<dbReference type="Pfam" id="PF21947">
    <property type="entry name" value="Toxin_cobra-type"/>
    <property type="match status" value="1"/>
</dbReference>
<organism evidence="5">
    <name type="scientific">Trimorphodon lambda</name>
    <name type="common">Sonoran lyre snake</name>
    <name type="synonym">Trimorphodon biscutatus lambda</name>
    <dbReference type="NCBI Taxonomy" id="356346"/>
    <lineage>
        <taxon>Eukaryota</taxon>
        <taxon>Metazoa</taxon>
        <taxon>Chordata</taxon>
        <taxon>Craniata</taxon>
        <taxon>Vertebrata</taxon>
        <taxon>Euteleostomi</taxon>
        <taxon>Lepidosauria</taxon>
        <taxon>Squamata</taxon>
        <taxon>Bifurcata</taxon>
        <taxon>Unidentata</taxon>
        <taxon>Episquamata</taxon>
        <taxon>Toxicofera</taxon>
        <taxon>Serpentes</taxon>
        <taxon>Colubroidea</taxon>
        <taxon>Colubridae</taxon>
        <taxon>Colubrinae</taxon>
        <taxon>Trimorphodon</taxon>
    </lineage>
</organism>
<evidence type="ECO:0000256" key="2">
    <source>
        <dbReference type="ARBA" id="ARBA00022525"/>
    </source>
</evidence>
<evidence type="ECO:0000256" key="3">
    <source>
        <dbReference type="ARBA" id="ARBA00023157"/>
    </source>
</evidence>
<dbReference type="CDD" id="cd00206">
    <property type="entry name" value="TFP_snake_toxin"/>
    <property type="match status" value="1"/>
</dbReference>
<keyword evidence="2" id="KW-0964">Secreted</keyword>
<dbReference type="InterPro" id="IPR003571">
    <property type="entry name" value="Snake_3FTx"/>
</dbReference>
<sequence length="111" mass="12329">MKTLLVALVVVAFVCLGSADQVGLGREQIDRGRRQATGPRFTRCSQCKRNRSPQCFIEDRCTPGDFTCYTVYKPNGNGGEEWVVKGCAKTCPTARPGERVKCCYSSRCNRN</sequence>
<keyword evidence="4" id="KW-0732">Signal</keyword>
<dbReference type="GO" id="GO:0005576">
    <property type="term" value="C:extracellular region"/>
    <property type="evidence" value="ECO:0007669"/>
    <property type="project" value="UniProtKB-SubCell"/>
</dbReference>
<dbReference type="InterPro" id="IPR054131">
    <property type="entry name" value="Toxin_cobra-type"/>
</dbReference>
<dbReference type="InterPro" id="IPR045860">
    <property type="entry name" value="Snake_toxin-like_sf"/>
</dbReference>
<keyword evidence="3" id="KW-1015">Disulfide bond</keyword>
<evidence type="ECO:0000313" key="5">
    <source>
        <dbReference type="EMBL" id="ANN23944.1"/>
    </source>
</evidence>
<proteinExistence type="evidence at transcript level"/>
<evidence type="ECO:0000256" key="4">
    <source>
        <dbReference type="SAM" id="SignalP"/>
    </source>
</evidence>
<dbReference type="EMBL" id="KU666935">
    <property type="protein sequence ID" value="ANN23944.1"/>
    <property type="molecule type" value="mRNA"/>
</dbReference>
<dbReference type="SUPFAM" id="SSF57302">
    <property type="entry name" value="Snake toxin-like"/>
    <property type="match status" value="1"/>
</dbReference>
<reference evidence="5" key="1">
    <citation type="journal article" date="2016" name="PLoS Negl. Trop. Dis.">
        <title>Full-Length Venom Protein cDNA Sequences from Venom-Derived mRNA: Exploring Compositional Variation and Adaptive Multigene Evolution.</title>
        <authorList>
            <person name="Modahl C.M."/>
            <person name="Mackessy S.P."/>
        </authorList>
    </citation>
    <scope>NUCLEOTIDE SEQUENCE</scope>
</reference>
<comment type="subcellular location">
    <subcellularLocation>
        <location evidence="1">Secreted</location>
    </subcellularLocation>
</comment>
<dbReference type="AlphaFoldDB" id="A0A193CHM4"/>
<name>A0A193CHM4_TRILM</name>
<dbReference type="SMR" id="A0A193CHM4"/>
<feature type="chain" id="PRO_5008256725" evidence="4">
    <location>
        <begin position="20"/>
        <end position="111"/>
    </location>
</feature>
<evidence type="ECO:0000256" key="1">
    <source>
        <dbReference type="ARBA" id="ARBA00004613"/>
    </source>
</evidence>
<dbReference type="GO" id="GO:0090729">
    <property type="term" value="F:toxin activity"/>
    <property type="evidence" value="ECO:0007669"/>
    <property type="project" value="InterPro"/>
</dbReference>
<feature type="signal peptide" evidence="4">
    <location>
        <begin position="1"/>
        <end position="19"/>
    </location>
</feature>
<dbReference type="Gene3D" id="2.10.60.10">
    <property type="entry name" value="CD59"/>
    <property type="match status" value="1"/>
</dbReference>